<dbReference type="KEGG" id="oti:135392172"/>
<dbReference type="PANTHER" id="PTHR10934:SF2">
    <property type="entry name" value="LARGE RIBOSOMAL SUBUNIT PROTEIN EL18"/>
    <property type="match status" value="1"/>
</dbReference>
<proteinExistence type="inferred from homology"/>
<evidence type="ECO:0000256" key="3">
    <source>
        <dbReference type="ARBA" id="ARBA00023274"/>
    </source>
</evidence>
<dbReference type="SUPFAM" id="SSF52080">
    <property type="entry name" value="Ribosomal proteins L15p and L18e"/>
    <property type="match status" value="1"/>
</dbReference>
<dbReference type="GO" id="GO:0022625">
    <property type="term" value="C:cytosolic large ribosomal subunit"/>
    <property type="evidence" value="ECO:0007669"/>
    <property type="project" value="TreeGrafter"/>
</dbReference>
<dbReference type="PANTHER" id="PTHR10934">
    <property type="entry name" value="60S RIBOSOMAL PROTEIN L18"/>
    <property type="match status" value="1"/>
</dbReference>
<dbReference type="PROSITE" id="PS01106">
    <property type="entry name" value="RIBOSOMAL_L18E"/>
    <property type="match status" value="1"/>
</dbReference>
<reference evidence="8" key="1">
    <citation type="submission" date="2018-03" db="EMBL/GenBank/DDBJ databases">
        <title>The relapsing fever spirochete Borrelia turicatae persists in the highly oxidative environment of its soft-bodied tick vector.</title>
        <authorList>
            <person name="Bourret T.J."/>
            <person name="Boyle W.K."/>
            <person name="Valenzuela J.G."/>
            <person name="Oliveira F."/>
            <person name="Lopez J.E."/>
        </authorList>
    </citation>
    <scope>NUCLEOTIDE SEQUENCE</scope>
    <source>
        <strain evidence="8">Kansas strain/isolate</strain>
        <tissue evidence="8">Salivary glands</tissue>
    </source>
</reference>
<keyword evidence="2 8" id="KW-0689">Ribosomal protein</keyword>
<dbReference type="AlphaFoldDB" id="A0A2R5LI77"/>
<evidence type="ECO:0000256" key="6">
    <source>
        <dbReference type="SAM" id="MobiDB-lite"/>
    </source>
</evidence>
<dbReference type="RefSeq" id="XP_064478943.1">
    <property type="nucleotide sequence ID" value="XM_064622873.1"/>
</dbReference>
<feature type="compositionally biased region" description="Basic residues" evidence="6">
    <location>
        <begin position="178"/>
        <end position="188"/>
    </location>
</feature>
<evidence type="ECO:0000256" key="1">
    <source>
        <dbReference type="ARBA" id="ARBA00006815"/>
    </source>
</evidence>
<dbReference type="FunFam" id="3.100.10.10:FF:000001">
    <property type="entry name" value="60S ribosomal protein L18"/>
    <property type="match status" value="1"/>
</dbReference>
<evidence type="ECO:0000259" key="7">
    <source>
        <dbReference type="Pfam" id="PF17135"/>
    </source>
</evidence>
<accession>A0A2R5LI77</accession>
<keyword evidence="3" id="KW-0687">Ribonucleoprotein</keyword>
<sequence>MGIDISHKHDRKVARKRPKSKNVYLGLLVKVYRFLARRTDAKFNRVILKRLFMSRINRPPMALSKVVRFMKKPGRENKIAVVVGTITDDVRLYEVPKLRVCALHVTDRARARIHKAGGEIMNFDELAVKSPRGQNTVLIQGRRTAREACRHFGPAPGVPHSHTKPYVRSKGRKFERARGRRKSRGFKV</sequence>
<dbReference type="InterPro" id="IPR021132">
    <property type="entry name" value="Ribosomal_eL18/eL18-A/B/_CS"/>
</dbReference>
<evidence type="ECO:0000256" key="4">
    <source>
        <dbReference type="ARBA" id="ARBA00035218"/>
    </source>
</evidence>
<dbReference type="EMBL" id="GGLE01005080">
    <property type="protein sequence ID" value="MBY09206.1"/>
    <property type="molecule type" value="Transcribed_RNA"/>
</dbReference>
<dbReference type="CTD" id="6141"/>
<dbReference type="Pfam" id="PF17135">
    <property type="entry name" value="Ribosomal_L18"/>
    <property type="match status" value="1"/>
</dbReference>
<organism evidence="8">
    <name type="scientific">Ornithodoros turicata</name>
    <dbReference type="NCBI Taxonomy" id="34597"/>
    <lineage>
        <taxon>Eukaryota</taxon>
        <taxon>Metazoa</taxon>
        <taxon>Ecdysozoa</taxon>
        <taxon>Arthropoda</taxon>
        <taxon>Chelicerata</taxon>
        <taxon>Arachnida</taxon>
        <taxon>Acari</taxon>
        <taxon>Parasitiformes</taxon>
        <taxon>Ixodida</taxon>
        <taxon>Ixodoidea</taxon>
        <taxon>Argasidae</taxon>
        <taxon>Ornithodorinae</taxon>
        <taxon>Ornithodoros</taxon>
    </lineage>
</organism>
<dbReference type="InterPro" id="IPR036227">
    <property type="entry name" value="Ribosomal_uL15/eL18_sf"/>
</dbReference>
<feature type="domain" description="Large ribosomal subunit protein uL15/eL18" evidence="7">
    <location>
        <begin position="2"/>
        <end position="188"/>
    </location>
</feature>
<protein>
    <recommendedName>
        <fullName evidence="4">Large ribosomal subunit protein eL18</fullName>
    </recommendedName>
    <alternativeName>
        <fullName evidence="5">60S ribosomal protein L18</fullName>
    </alternativeName>
</protein>
<dbReference type="Gene3D" id="3.100.10.10">
    <property type="match status" value="1"/>
</dbReference>
<evidence type="ECO:0000256" key="2">
    <source>
        <dbReference type="ARBA" id="ARBA00022980"/>
    </source>
</evidence>
<dbReference type="GO" id="GO:0006412">
    <property type="term" value="P:translation"/>
    <property type="evidence" value="ECO:0007669"/>
    <property type="project" value="InterPro"/>
</dbReference>
<dbReference type="InterPro" id="IPR021131">
    <property type="entry name" value="Ribosomal_uL15/eL18"/>
</dbReference>
<evidence type="ECO:0000256" key="5">
    <source>
        <dbReference type="ARBA" id="ARBA00035323"/>
    </source>
</evidence>
<feature type="region of interest" description="Disordered" evidence="6">
    <location>
        <begin position="152"/>
        <end position="188"/>
    </location>
</feature>
<comment type="similarity">
    <text evidence="1">Belongs to the eukaryotic ribosomal protein eL18 family.</text>
</comment>
<name>A0A2R5LI77_9ACAR</name>
<evidence type="ECO:0000313" key="8">
    <source>
        <dbReference type="EMBL" id="MBY09206.1"/>
    </source>
</evidence>
<dbReference type="GO" id="GO:0003723">
    <property type="term" value="F:RNA binding"/>
    <property type="evidence" value="ECO:0007669"/>
    <property type="project" value="TreeGrafter"/>
</dbReference>
<feature type="compositionally biased region" description="Basic residues" evidence="6">
    <location>
        <begin position="161"/>
        <end position="171"/>
    </location>
</feature>
<dbReference type="GeneID" id="135392172"/>
<dbReference type="GO" id="GO:0003735">
    <property type="term" value="F:structural constituent of ribosome"/>
    <property type="evidence" value="ECO:0007669"/>
    <property type="project" value="InterPro"/>
</dbReference>
<dbReference type="InterPro" id="IPR000039">
    <property type="entry name" value="Ribosomal_eL18"/>
</dbReference>